<protein>
    <submittedName>
        <fullName evidence="6">Uncharacterized protein LOC122831395</fullName>
    </submittedName>
</protein>
<evidence type="ECO:0000256" key="4">
    <source>
        <dbReference type="SAM" id="Phobius"/>
    </source>
</evidence>
<evidence type="ECO:0000313" key="7">
    <source>
        <dbReference type="Proteomes" id="UP001314229"/>
    </source>
</evidence>
<keyword evidence="1" id="KW-0479">Metal-binding</keyword>
<evidence type="ECO:0000256" key="2">
    <source>
        <dbReference type="ARBA" id="ARBA00022771"/>
    </source>
</evidence>
<evidence type="ECO:0000256" key="3">
    <source>
        <dbReference type="ARBA" id="ARBA00022833"/>
    </source>
</evidence>
<dbReference type="AlphaFoldDB" id="A0AAV1PLV0"/>
<keyword evidence="4" id="KW-1133">Transmembrane helix</keyword>
<feature type="domain" description="BED-type" evidence="5">
    <location>
        <begin position="145"/>
        <end position="178"/>
    </location>
</feature>
<sequence length="182" mass="20863">GQGPNSEKDATKCRLFDSVLHLGDCWTTLVLLMFLMFYYIPGFLFLTFFIFGNEVKYINTSDVAIMIKRYCECKICDVRTAIIFVRLTCFNGKAVTPLCPTLHALQDTEYEAGEEAVAVGEEMLAKSSVIRFDYLNQRGFIYKTASKRKHTAVCKFCNATLIETAGTTSNFYRHLERKRKER</sequence>
<evidence type="ECO:0000256" key="1">
    <source>
        <dbReference type="ARBA" id="ARBA00022723"/>
    </source>
</evidence>
<name>A0AAV1PLV0_SCOSC</name>
<feature type="transmembrane region" description="Helical" evidence="4">
    <location>
        <begin position="26"/>
        <end position="51"/>
    </location>
</feature>
<evidence type="ECO:0000259" key="5">
    <source>
        <dbReference type="Pfam" id="PF02892"/>
    </source>
</evidence>
<gene>
    <name evidence="6" type="ORF">FSCOSCO3_A029023</name>
</gene>
<accession>A0AAV1PLV0</accession>
<keyword evidence="2" id="KW-0863">Zinc-finger</keyword>
<proteinExistence type="predicted"/>
<keyword evidence="4" id="KW-0472">Membrane</keyword>
<dbReference type="EMBL" id="CAWUFR010000201">
    <property type="protein sequence ID" value="CAK6972420.1"/>
    <property type="molecule type" value="Genomic_DNA"/>
</dbReference>
<feature type="non-terminal residue" evidence="6">
    <location>
        <position position="1"/>
    </location>
</feature>
<organism evidence="6 7">
    <name type="scientific">Scomber scombrus</name>
    <name type="common">Atlantic mackerel</name>
    <name type="synonym">Scomber vernalis</name>
    <dbReference type="NCBI Taxonomy" id="13677"/>
    <lineage>
        <taxon>Eukaryota</taxon>
        <taxon>Metazoa</taxon>
        <taxon>Chordata</taxon>
        <taxon>Craniata</taxon>
        <taxon>Vertebrata</taxon>
        <taxon>Euteleostomi</taxon>
        <taxon>Actinopterygii</taxon>
        <taxon>Neopterygii</taxon>
        <taxon>Teleostei</taxon>
        <taxon>Neoteleostei</taxon>
        <taxon>Acanthomorphata</taxon>
        <taxon>Pelagiaria</taxon>
        <taxon>Scombriformes</taxon>
        <taxon>Scombridae</taxon>
        <taxon>Scomber</taxon>
    </lineage>
</organism>
<keyword evidence="7" id="KW-1185">Reference proteome</keyword>
<keyword evidence="3" id="KW-0862">Zinc</keyword>
<comment type="caution">
    <text evidence="6">The sequence shown here is derived from an EMBL/GenBank/DDBJ whole genome shotgun (WGS) entry which is preliminary data.</text>
</comment>
<dbReference type="InterPro" id="IPR003656">
    <property type="entry name" value="Znf_BED"/>
</dbReference>
<dbReference type="Proteomes" id="UP001314229">
    <property type="component" value="Unassembled WGS sequence"/>
</dbReference>
<dbReference type="GO" id="GO:0008270">
    <property type="term" value="F:zinc ion binding"/>
    <property type="evidence" value="ECO:0007669"/>
    <property type="project" value="UniProtKB-KW"/>
</dbReference>
<keyword evidence="4" id="KW-0812">Transmembrane</keyword>
<dbReference type="Pfam" id="PF02892">
    <property type="entry name" value="zf-BED"/>
    <property type="match status" value="1"/>
</dbReference>
<evidence type="ECO:0000313" key="6">
    <source>
        <dbReference type="EMBL" id="CAK6972420.1"/>
    </source>
</evidence>
<dbReference type="GO" id="GO:0003677">
    <property type="term" value="F:DNA binding"/>
    <property type="evidence" value="ECO:0007669"/>
    <property type="project" value="InterPro"/>
</dbReference>
<reference evidence="6 7" key="1">
    <citation type="submission" date="2024-01" db="EMBL/GenBank/DDBJ databases">
        <authorList>
            <person name="Alioto T."/>
            <person name="Alioto T."/>
            <person name="Gomez Garrido J."/>
        </authorList>
    </citation>
    <scope>NUCLEOTIDE SEQUENCE [LARGE SCALE GENOMIC DNA]</scope>
</reference>